<dbReference type="Pfam" id="PF00692">
    <property type="entry name" value="dUTPase"/>
    <property type="match status" value="1"/>
</dbReference>
<feature type="non-terminal residue" evidence="5">
    <location>
        <position position="1"/>
    </location>
</feature>
<sequence>GSLGIDVSCAIDITLTTTQVYRLPIGIHGPIHQENSTVGALLMGCSSTGVAGLIVLPGVIDANSTGEIMITCFTLTPPLIIKAGTRIAQLVLLPKMNLGKNVPTARGGQGFGSSGGTLVNLVQQMKTRPIIVVKMTAGKEVKTLSVMMDTGADVTIIN</sequence>
<dbReference type="InterPro" id="IPR001995">
    <property type="entry name" value="Peptidase_A2_cat"/>
</dbReference>
<keyword evidence="3" id="KW-0378">Hydrolase</keyword>
<dbReference type="Proteomes" id="UP000054308">
    <property type="component" value="Unassembled WGS sequence"/>
</dbReference>
<organism evidence="5 6">
    <name type="scientific">Calypte anna</name>
    <name type="common">Anna's hummingbird</name>
    <name type="synonym">Archilochus anna</name>
    <dbReference type="NCBI Taxonomy" id="9244"/>
    <lineage>
        <taxon>Eukaryota</taxon>
        <taxon>Metazoa</taxon>
        <taxon>Chordata</taxon>
        <taxon>Craniata</taxon>
        <taxon>Vertebrata</taxon>
        <taxon>Euteleostomi</taxon>
        <taxon>Archelosauria</taxon>
        <taxon>Archosauria</taxon>
        <taxon>Dinosauria</taxon>
        <taxon>Saurischia</taxon>
        <taxon>Theropoda</taxon>
        <taxon>Coelurosauria</taxon>
        <taxon>Aves</taxon>
        <taxon>Neognathae</taxon>
        <taxon>Neoaves</taxon>
        <taxon>Strisores</taxon>
        <taxon>Apodiformes</taxon>
        <taxon>Trochilidae</taxon>
        <taxon>Calypte</taxon>
    </lineage>
</organism>
<dbReference type="Gene3D" id="2.70.40.10">
    <property type="match status" value="1"/>
</dbReference>
<keyword evidence="6" id="KW-1185">Reference proteome</keyword>
<gene>
    <name evidence="5" type="ORF">N300_08335</name>
</gene>
<evidence type="ECO:0000256" key="2">
    <source>
        <dbReference type="ARBA" id="ARBA00022750"/>
    </source>
</evidence>
<dbReference type="InterPro" id="IPR029054">
    <property type="entry name" value="dUTPase-like"/>
</dbReference>
<evidence type="ECO:0000259" key="4">
    <source>
        <dbReference type="PROSITE" id="PS50175"/>
    </source>
</evidence>
<dbReference type="InterPro" id="IPR051592">
    <property type="entry name" value="HERV-K_Pro_peptidase_A2"/>
</dbReference>
<protein>
    <recommendedName>
        <fullName evidence="4">Peptidase A2 domain-containing protein</fullName>
    </recommendedName>
</protein>
<dbReference type="STRING" id="9244.A0A091I9U1"/>
<dbReference type="AlphaFoldDB" id="A0A091I9U1"/>
<dbReference type="PROSITE" id="PS50175">
    <property type="entry name" value="ASP_PROT_RETROV"/>
    <property type="match status" value="1"/>
</dbReference>
<name>A0A091I9U1_CALAN</name>
<feature type="non-terminal residue" evidence="5">
    <location>
        <position position="158"/>
    </location>
</feature>
<dbReference type="GO" id="GO:0006508">
    <property type="term" value="P:proteolysis"/>
    <property type="evidence" value="ECO:0007669"/>
    <property type="project" value="UniProtKB-KW"/>
</dbReference>
<evidence type="ECO:0000256" key="1">
    <source>
        <dbReference type="ARBA" id="ARBA00022670"/>
    </source>
</evidence>
<dbReference type="InterPro" id="IPR021109">
    <property type="entry name" value="Peptidase_aspartic_dom_sf"/>
</dbReference>
<reference evidence="5 6" key="1">
    <citation type="submission" date="2014-04" db="EMBL/GenBank/DDBJ databases">
        <title>Genome evolution of avian class.</title>
        <authorList>
            <person name="Zhang G."/>
            <person name="Li C."/>
        </authorList>
    </citation>
    <scope>NUCLEOTIDE SEQUENCE [LARGE SCALE GENOMIC DNA]</scope>
    <source>
        <strain evidence="5">BGI_N300</strain>
    </source>
</reference>
<feature type="domain" description="Peptidase A2" evidence="4">
    <location>
        <begin position="144"/>
        <end position="158"/>
    </location>
</feature>
<dbReference type="GO" id="GO:0004190">
    <property type="term" value="F:aspartic-type endopeptidase activity"/>
    <property type="evidence" value="ECO:0007669"/>
    <property type="project" value="UniProtKB-KW"/>
</dbReference>
<dbReference type="InterPro" id="IPR036157">
    <property type="entry name" value="dUTPase-like_sf"/>
</dbReference>
<evidence type="ECO:0000256" key="3">
    <source>
        <dbReference type="ARBA" id="ARBA00022801"/>
    </source>
</evidence>
<keyword evidence="2" id="KW-0064">Aspartyl protease</keyword>
<evidence type="ECO:0000313" key="5">
    <source>
        <dbReference type="EMBL" id="KFO96525.1"/>
    </source>
</evidence>
<dbReference type="PANTHER" id="PTHR19422">
    <property type="entry name" value="GAG RETROVIRAL POLYPROTEIN"/>
    <property type="match status" value="1"/>
</dbReference>
<proteinExistence type="predicted"/>
<dbReference type="PANTHER" id="PTHR19422:SF123">
    <property type="entry name" value="RT1 CLASS I, LOCUS CE15"/>
    <property type="match status" value="1"/>
</dbReference>
<dbReference type="Gene3D" id="2.40.70.10">
    <property type="entry name" value="Acid Proteases"/>
    <property type="match status" value="1"/>
</dbReference>
<dbReference type="EMBL" id="KL217545">
    <property type="protein sequence ID" value="KFO96525.1"/>
    <property type="molecule type" value="Genomic_DNA"/>
</dbReference>
<accession>A0A091I9U1</accession>
<keyword evidence="1" id="KW-0645">Protease</keyword>
<evidence type="ECO:0000313" key="6">
    <source>
        <dbReference type="Proteomes" id="UP000054308"/>
    </source>
</evidence>
<dbReference type="SUPFAM" id="SSF51283">
    <property type="entry name" value="dUTPase-like"/>
    <property type="match status" value="1"/>
</dbReference>